<reference evidence="1 2" key="1">
    <citation type="submission" date="2015-12" db="EMBL/GenBank/DDBJ databases">
        <title>The genome of Folsomia candida.</title>
        <authorList>
            <person name="Faddeeva A."/>
            <person name="Derks M.F."/>
            <person name="Anvar Y."/>
            <person name="Smit S."/>
            <person name="Van Straalen N."/>
            <person name="Roelofs D."/>
        </authorList>
    </citation>
    <scope>NUCLEOTIDE SEQUENCE [LARGE SCALE GENOMIC DNA]</scope>
    <source>
        <strain evidence="1 2">VU population</strain>
        <tissue evidence="1">Whole body</tissue>
    </source>
</reference>
<sequence length="507" mass="59059">MRQEDNMEKVTQQGQKVGHIQCIIRCITEFLPVQTLLQCTLVTTTWEREARNQLHSRRFLHLWEKLLPAEPDRSMATYLSKPMHHYGGPKNVQITIHQKSNFTQFLSEFAQFAAKYSKTVKYLLIDYPITAEPSQSHDFFKICSTLINLTSFTVDPMSWTGNRGDPDVVQTALRKNLIPTNISFPRVRTLGFYLSSCPFAPHGDEIIKNKLVNDILPLFPNFDRLLVNDVIYQGANSKLFDRLLNHTELSSLSLTLENWGTRDTQLMKHVKHNNLLTSLELCEITERNAPLYEQLLHRFSPYLQKFHLYSICSNDPDQCTLHIPIFPKLKVFKISGGLRERFPPARFIFETKCEQFSLNYAKQFPSLEKLCVCNGYKKYITGDDVTDEGFLEGVVPFLWDVFLKENIPACQTLREFELPFPLRARFRLFSTDLDNTEWEWRDSNDYFDRIEETFPRVGYHVVSPAWRMERMAKVERLVRIAVNLGFSEERVAKGLMDGCLMDNNVEI</sequence>
<accession>A0A226DXF4</accession>
<protein>
    <recommendedName>
        <fullName evidence="3">F-box domain-containing protein</fullName>
    </recommendedName>
</protein>
<name>A0A226DXF4_FOLCA</name>
<dbReference type="AlphaFoldDB" id="A0A226DXF4"/>
<keyword evidence="2" id="KW-1185">Reference proteome</keyword>
<evidence type="ECO:0000313" key="1">
    <source>
        <dbReference type="EMBL" id="OXA49740.1"/>
    </source>
</evidence>
<organism evidence="1 2">
    <name type="scientific">Folsomia candida</name>
    <name type="common">Springtail</name>
    <dbReference type="NCBI Taxonomy" id="158441"/>
    <lineage>
        <taxon>Eukaryota</taxon>
        <taxon>Metazoa</taxon>
        <taxon>Ecdysozoa</taxon>
        <taxon>Arthropoda</taxon>
        <taxon>Hexapoda</taxon>
        <taxon>Collembola</taxon>
        <taxon>Entomobryomorpha</taxon>
        <taxon>Isotomoidea</taxon>
        <taxon>Isotomidae</taxon>
        <taxon>Proisotominae</taxon>
        <taxon>Folsomia</taxon>
    </lineage>
</organism>
<dbReference type="Proteomes" id="UP000198287">
    <property type="component" value="Unassembled WGS sequence"/>
</dbReference>
<evidence type="ECO:0000313" key="2">
    <source>
        <dbReference type="Proteomes" id="UP000198287"/>
    </source>
</evidence>
<dbReference type="EMBL" id="LNIX01000010">
    <property type="protein sequence ID" value="OXA49740.1"/>
    <property type="molecule type" value="Genomic_DNA"/>
</dbReference>
<gene>
    <name evidence="1" type="ORF">Fcan01_15607</name>
</gene>
<proteinExistence type="predicted"/>
<comment type="caution">
    <text evidence="1">The sequence shown here is derived from an EMBL/GenBank/DDBJ whole genome shotgun (WGS) entry which is preliminary data.</text>
</comment>
<evidence type="ECO:0008006" key="3">
    <source>
        <dbReference type="Google" id="ProtNLM"/>
    </source>
</evidence>